<gene>
    <name evidence="1" type="ORF">EV385_0576</name>
</gene>
<evidence type="ECO:0000313" key="1">
    <source>
        <dbReference type="EMBL" id="RZU48847.1"/>
    </source>
</evidence>
<sequence>MLYGGHRRPVLVRHPHGVVLLSIWGRTQAGRLLIVTVRPVGGFDSQIVGARDLTSDEREEFESWENSR</sequence>
<evidence type="ECO:0000313" key="2">
    <source>
        <dbReference type="Proteomes" id="UP000292564"/>
    </source>
</evidence>
<keyword evidence="2" id="KW-1185">Reference proteome</keyword>
<comment type="caution">
    <text evidence="1">The sequence shown here is derived from an EMBL/GenBank/DDBJ whole genome shotgun (WGS) entry which is preliminary data.</text>
</comment>
<dbReference type="Proteomes" id="UP000292564">
    <property type="component" value="Unassembled WGS sequence"/>
</dbReference>
<dbReference type="EMBL" id="SHKY01000001">
    <property type="protein sequence ID" value="RZU48847.1"/>
    <property type="molecule type" value="Genomic_DNA"/>
</dbReference>
<dbReference type="AlphaFoldDB" id="A0A4Q7ZDU3"/>
<organism evidence="1 2">
    <name type="scientific">Krasilnikovia cinnamomea</name>
    <dbReference type="NCBI Taxonomy" id="349313"/>
    <lineage>
        <taxon>Bacteria</taxon>
        <taxon>Bacillati</taxon>
        <taxon>Actinomycetota</taxon>
        <taxon>Actinomycetes</taxon>
        <taxon>Micromonosporales</taxon>
        <taxon>Micromonosporaceae</taxon>
        <taxon>Krasilnikovia</taxon>
    </lineage>
</organism>
<name>A0A4Q7ZDU3_9ACTN</name>
<accession>A0A4Q7ZDU3</accession>
<protein>
    <submittedName>
        <fullName evidence="1">Uncharacterized protein</fullName>
    </submittedName>
</protein>
<proteinExistence type="predicted"/>
<reference evidence="1 2" key="1">
    <citation type="submission" date="2019-02" db="EMBL/GenBank/DDBJ databases">
        <title>Sequencing the genomes of 1000 actinobacteria strains.</title>
        <authorList>
            <person name="Klenk H.-P."/>
        </authorList>
    </citation>
    <scope>NUCLEOTIDE SEQUENCE [LARGE SCALE GENOMIC DNA]</scope>
    <source>
        <strain evidence="1 2">DSM 45162</strain>
    </source>
</reference>